<dbReference type="GO" id="GO:0030170">
    <property type="term" value="F:pyridoxal phosphate binding"/>
    <property type="evidence" value="ECO:0007669"/>
    <property type="project" value="InterPro"/>
</dbReference>
<dbReference type="PROSITE" id="PS00600">
    <property type="entry name" value="AA_TRANSFER_CLASS_3"/>
    <property type="match status" value="1"/>
</dbReference>
<comment type="similarity">
    <text evidence="4 10">Belongs to the class-III pyridoxal-phosphate-dependent aminotransferase family.</text>
</comment>
<dbReference type="InterPro" id="IPR015422">
    <property type="entry name" value="PyrdxlP-dep_Trfase_small"/>
</dbReference>
<comment type="pathway">
    <text evidence="3">Cofactor biosynthesis; biotin biosynthesis.</text>
</comment>
<evidence type="ECO:0000256" key="10">
    <source>
        <dbReference type="RuleBase" id="RU003560"/>
    </source>
</evidence>
<keyword evidence="12" id="KW-1185">Reference proteome</keyword>
<dbReference type="CDD" id="cd00610">
    <property type="entry name" value="OAT_like"/>
    <property type="match status" value="1"/>
</dbReference>
<dbReference type="PANTHER" id="PTHR42684:SF3">
    <property type="entry name" value="ADENOSYLMETHIONINE-8-AMINO-7-OXONONANOATE AMINOTRANSFERASE"/>
    <property type="match status" value="1"/>
</dbReference>
<sequence>MIDLAKIDKQIIWHPITQDKIADLPVIIKEGVGPYLIGQDNKKYLDLISSWWVNLYGHANPHIAKAIYEQALKLEQVIFAGFSHEPAINLCLGLQKILPQTLKRFFFSDNGSSATEIAIKMAFQYWFNQQDYNKKSYISFAGGYHGDTIGSMSVGQSPLHSTFGALLFKNHHIPFPQTWDGDPDVGLKEEISLNALQEIIKKHKDEIIALMVEPLVQGASGMQICRPSFLEEICKLTKEAGILVIFDEVMTGFGRTGKNFAFEHINFVPDIICLSKGLTGGFLPLALTIATEKIFEAFLGNNMQVAFTHSHSYTANPLGCAAAIASLELLVKAETTENINTIKEVHAIGLQKLLATEVKLEKFRQIGTIAAFDMVLPDNLNLFEVTLSLRRKFIEAGYVIRPLGKTIYLLPPYCTSAQELEQFYENISIIIAKEF</sequence>
<dbReference type="Pfam" id="PF00202">
    <property type="entry name" value="Aminotran_3"/>
    <property type="match status" value="1"/>
</dbReference>
<keyword evidence="9 10" id="KW-0663">Pyridoxal phosphate</keyword>
<dbReference type="HAMAP" id="MF_00834">
    <property type="entry name" value="BioA"/>
    <property type="match status" value="1"/>
</dbReference>
<dbReference type="NCBIfam" id="TIGR00508">
    <property type="entry name" value="bioA"/>
    <property type="match status" value="1"/>
</dbReference>
<dbReference type="PIRSF" id="PIRSF000521">
    <property type="entry name" value="Transaminase_4ab_Lys_Orn"/>
    <property type="match status" value="1"/>
</dbReference>
<dbReference type="AlphaFoldDB" id="A0A8S4BX66"/>
<dbReference type="EMBL" id="CAJVAF010000337">
    <property type="protein sequence ID" value="CAG7598883.1"/>
    <property type="molecule type" value="Genomic_DNA"/>
</dbReference>
<keyword evidence="7" id="KW-0949">S-adenosyl-L-methionine</keyword>
<organism evidence="11 12">
    <name type="scientific">Hyalomma marginatum</name>
    <dbReference type="NCBI Taxonomy" id="34627"/>
    <lineage>
        <taxon>Eukaryota</taxon>
        <taxon>Metazoa</taxon>
        <taxon>Ecdysozoa</taxon>
        <taxon>Arthropoda</taxon>
        <taxon>Chelicerata</taxon>
        <taxon>Arachnida</taxon>
        <taxon>Acari</taxon>
        <taxon>Parasitiformes</taxon>
        <taxon>Ixodida</taxon>
        <taxon>Ixodoidea</taxon>
        <taxon>Ixodidae</taxon>
        <taxon>Hyalomminae</taxon>
        <taxon>Hyalomma</taxon>
    </lineage>
</organism>
<evidence type="ECO:0000256" key="4">
    <source>
        <dbReference type="ARBA" id="ARBA00008954"/>
    </source>
</evidence>
<dbReference type="InterPro" id="IPR015421">
    <property type="entry name" value="PyrdxlP-dep_Trfase_major"/>
</dbReference>
<accession>A0A8S4BX66</accession>
<keyword evidence="8" id="KW-0093">Biotin biosynthesis</keyword>
<dbReference type="InterPro" id="IPR005815">
    <property type="entry name" value="BioA"/>
</dbReference>
<keyword evidence="6" id="KW-0808">Transferase</keyword>
<keyword evidence="5" id="KW-0032">Aminotransferase</keyword>
<dbReference type="InterPro" id="IPR049704">
    <property type="entry name" value="Aminotrans_3_PPA_site"/>
</dbReference>
<comment type="caution">
    <text evidence="11">The sequence shown here is derived from an EMBL/GenBank/DDBJ whole genome shotgun (WGS) entry which is preliminary data.</text>
</comment>
<evidence type="ECO:0000256" key="7">
    <source>
        <dbReference type="ARBA" id="ARBA00022691"/>
    </source>
</evidence>
<dbReference type="Gene3D" id="3.90.1150.10">
    <property type="entry name" value="Aspartate Aminotransferase, domain 1"/>
    <property type="match status" value="1"/>
</dbReference>
<evidence type="ECO:0000256" key="8">
    <source>
        <dbReference type="ARBA" id="ARBA00022756"/>
    </source>
</evidence>
<dbReference type="Gene3D" id="3.40.640.10">
    <property type="entry name" value="Type I PLP-dependent aspartate aminotransferase-like (Major domain)"/>
    <property type="match status" value="1"/>
</dbReference>
<comment type="cofactor">
    <cofactor evidence="1">
        <name>pyridoxal 5'-phosphate</name>
        <dbReference type="ChEBI" id="CHEBI:597326"/>
    </cofactor>
</comment>
<evidence type="ECO:0000256" key="3">
    <source>
        <dbReference type="ARBA" id="ARBA00004746"/>
    </source>
</evidence>
<name>A0A8S4BX66_9ACAR</name>
<dbReference type="SUPFAM" id="SSF53383">
    <property type="entry name" value="PLP-dependent transferases"/>
    <property type="match status" value="1"/>
</dbReference>
<proteinExistence type="inferred from homology"/>
<evidence type="ECO:0000313" key="11">
    <source>
        <dbReference type="EMBL" id="CAG7598883.1"/>
    </source>
</evidence>
<dbReference type="InterPro" id="IPR015424">
    <property type="entry name" value="PyrdxlP-dep_Trfase"/>
</dbReference>
<comment type="subcellular location">
    <subcellularLocation>
        <location evidence="2">Mitochondrion</location>
    </subcellularLocation>
</comment>
<dbReference type="GO" id="GO:0005739">
    <property type="term" value="C:mitochondrion"/>
    <property type="evidence" value="ECO:0007669"/>
    <property type="project" value="UniProtKB-SubCell"/>
</dbReference>
<evidence type="ECO:0000256" key="9">
    <source>
        <dbReference type="ARBA" id="ARBA00022898"/>
    </source>
</evidence>
<reference evidence="11" key="1">
    <citation type="submission" date="2021-06" db="EMBL/GenBank/DDBJ databases">
        <authorList>
            <person name="Nardi T."/>
            <person name="Nardi T."/>
        </authorList>
    </citation>
    <scope>NUCLEOTIDE SEQUENCE</scope>
</reference>
<dbReference type="GO" id="GO:0004141">
    <property type="term" value="F:dethiobiotin synthase activity"/>
    <property type="evidence" value="ECO:0007669"/>
    <property type="project" value="TreeGrafter"/>
</dbReference>
<dbReference type="PANTHER" id="PTHR42684">
    <property type="entry name" value="ADENOSYLMETHIONINE-8-AMINO-7-OXONONANOATE AMINOTRANSFERASE"/>
    <property type="match status" value="1"/>
</dbReference>
<evidence type="ECO:0000256" key="6">
    <source>
        <dbReference type="ARBA" id="ARBA00022679"/>
    </source>
</evidence>
<evidence type="ECO:0000256" key="5">
    <source>
        <dbReference type="ARBA" id="ARBA00022576"/>
    </source>
</evidence>
<dbReference type="GO" id="GO:0004015">
    <property type="term" value="F:adenosylmethionine-8-amino-7-oxononanoate transaminase activity"/>
    <property type="evidence" value="ECO:0007669"/>
    <property type="project" value="InterPro"/>
</dbReference>
<dbReference type="InterPro" id="IPR005814">
    <property type="entry name" value="Aminotrans_3"/>
</dbReference>
<protein>
    <submittedName>
        <fullName evidence="11">Adenosylmethionine--8-amino-7-oxononanoate transaminase</fullName>
    </submittedName>
</protein>
<evidence type="ECO:0000256" key="2">
    <source>
        <dbReference type="ARBA" id="ARBA00004173"/>
    </source>
</evidence>
<evidence type="ECO:0000256" key="1">
    <source>
        <dbReference type="ARBA" id="ARBA00001933"/>
    </source>
</evidence>
<evidence type="ECO:0000313" key="12">
    <source>
        <dbReference type="Proteomes" id="UP000837675"/>
    </source>
</evidence>
<dbReference type="GO" id="GO:0009102">
    <property type="term" value="P:biotin biosynthetic process"/>
    <property type="evidence" value="ECO:0007669"/>
    <property type="project" value="UniProtKB-KW"/>
</dbReference>
<gene>
    <name evidence="11" type="ORF">MHYMCMPASI_01052</name>
</gene>
<dbReference type="Proteomes" id="UP000837675">
    <property type="component" value="Unassembled WGS sequence"/>
</dbReference>